<dbReference type="OrthoDB" id="2472181at2"/>
<dbReference type="Gene3D" id="3.30.559.10">
    <property type="entry name" value="Chloramphenicol acetyltransferase-like domain"/>
    <property type="match status" value="2"/>
</dbReference>
<dbReference type="EMBL" id="VKLS01000016">
    <property type="protein sequence ID" value="TSB43662.1"/>
    <property type="molecule type" value="Genomic_DNA"/>
</dbReference>
<evidence type="ECO:0000313" key="7">
    <source>
        <dbReference type="EMBL" id="TSB43662.1"/>
    </source>
</evidence>
<feature type="domain" description="Carrier" evidence="6">
    <location>
        <begin position="1531"/>
        <end position="1606"/>
    </location>
</feature>
<dbReference type="RefSeq" id="WP_143940521.1">
    <property type="nucleotide sequence ID" value="NZ_VKLS01000016.1"/>
</dbReference>
<dbReference type="SMART" id="SM00824">
    <property type="entry name" value="PKS_TE"/>
    <property type="match status" value="1"/>
</dbReference>
<dbReference type="InterPro" id="IPR036736">
    <property type="entry name" value="ACP-like_sf"/>
</dbReference>
<dbReference type="FunFam" id="1.10.1200.10:FF:000016">
    <property type="entry name" value="Non-ribosomal peptide synthase"/>
    <property type="match status" value="1"/>
</dbReference>
<comment type="similarity">
    <text evidence="2">Belongs to the ATP-dependent AMP-binding enzyme family.</text>
</comment>
<evidence type="ECO:0000259" key="6">
    <source>
        <dbReference type="PROSITE" id="PS50075"/>
    </source>
</evidence>
<accession>A0A553ZQD2</accession>
<dbReference type="InterPro" id="IPR006162">
    <property type="entry name" value="Ppantetheine_attach_site"/>
</dbReference>
<dbReference type="GO" id="GO:0003824">
    <property type="term" value="F:catalytic activity"/>
    <property type="evidence" value="ECO:0007669"/>
    <property type="project" value="InterPro"/>
</dbReference>
<evidence type="ECO:0000313" key="8">
    <source>
        <dbReference type="Proteomes" id="UP000320888"/>
    </source>
</evidence>
<proteinExistence type="inferred from homology"/>
<dbReference type="PANTHER" id="PTHR45527">
    <property type="entry name" value="NONRIBOSOMAL PEPTIDE SYNTHETASE"/>
    <property type="match status" value="1"/>
</dbReference>
<dbReference type="PROSITE" id="PS00012">
    <property type="entry name" value="PHOSPHOPANTETHEINE"/>
    <property type="match status" value="1"/>
</dbReference>
<feature type="region of interest" description="Disordered" evidence="5">
    <location>
        <begin position="1514"/>
        <end position="1533"/>
    </location>
</feature>
<dbReference type="SUPFAM" id="SSF56801">
    <property type="entry name" value="Acetyl-CoA synthetase-like"/>
    <property type="match status" value="1"/>
</dbReference>
<dbReference type="FunFam" id="3.30.559.10:FF:000012">
    <property type="entry name" value="Non-ribosomal peptide synthetase"/>
    <property type="match status" value="1"/>
</dbReference>
<dbReference type="InterPro" id="IPR029058">
    <property type="entry name" value="AB_hydrolase_fold"/>
</dbReference>
<dbReference type="SMART" id="SM00823">
    <property type="entry name" value="PKS_PP"/>
    <property type="match status" value="2"/>
</dbReference>
<dbReference type="InterPro" id="IPR020802">
    <property type="entry name" value="TesA-like"/>
</dbReference>
<dbReference type="GO" id="GO:0072330">
    <property type="term" value="P:monocarboxylic acid biosynthetic process"/>
    <property type="evidence" value="ECO:0007669"/>
    <property type="project" value="UniProtKB-ARBA"/>
</dbReference>
<dbReference type="GO" id="GO:0017000">
    <property type="term" value="P:antibiotic biosynthetic process"/>
    <property type="evidence" value="ECO:0007669"/>
    <property type="project" value="UniProtKB-ARBA"/>
</dbReference>
<reference evidence="7 8" key="1">
    <citation type="submission" date="2019-07" db="EMBL/GenBank/DDBJ databases">
        <title>Draft genome for Streptomyces benahoarensis MZ03-48.</title>
        <authorList>
            <person name="Gonzalez-Pimentel J.L."/>
        </authorList>
    </citation>
    <scope>NUCLEOTIDE SEQUENCE [LARGE SCALE GENOMIC DNA]</scope>
    <source>
        <strain evidence="7 8">MZ03-48</strain>
    </source>
</reference>
<dbReference type="Pfam" id="PF00668">
    <property type="entry name" value="Condensation"/>
    <property type="match status" value="2"/>
</dbReference>
<dbReference type="PANTHER" id="PTHR45527:SF1">
    <property type="entry name" value="FATTY ACID SYNTHASE"/>
    <property type="match status" value="1"/>
</dbReference>
<dbReference type="InterPro" id="IPR000873">
    <property type="entry name" value="AMP-dep_synth/lig_dom"/>
</dbReference>
<dbReference type="GO" id="GO:0031177">
    <property type="term" value="F:phosphopantetheine binding"/>
    <property type="evidence" value="ECO:0007669"/>
    <property type="project" value="InterPro"/>
</dbReference>
<dbReference type="CDD" id="cd17652">
    <property type="entry name" value="A_NRPS_CmdD_like"/>
    <property type="match status" value="1"/>
</dbReference>
<dbReference type="NCBIfam" id="TIGR01733">
    <property type="entry name" value="AA-adenyl-dom"/>
    <property type="match status" value="1"/>
</dbReference>
<evidence type="ECO:0000256" key="1">
    <source>
        <dbReference type="ARBA" id="ARBA00001957"/>
    </source>
</evidence>
<dbReference type="InterPro" id="IPR025110">
    <property type="entry name" value="AMP-bd_C"/>
</dbReference>
<evidence type="ECO:0000256" key="5">
    <source>
        <dbReference type="SAM" id="MobiDB-lite"/>
    </source>
</evidence>
<dbReference type="SUPFAM" id="SSF52777">
    <property type="entry name" value="CoA-dependent acyltransferases"/>
    <property type="match status" value="4"/>
</dbReference>
<evidence type="ECO:0000256" key="3">
    <source>
        <dbReference type="ARBA" id="ARBA00022450"/>
    </source>
</evidence>
<dbReference type="InterPro" id="IPR009081">
    <property type="entry name" value="PP-bd_ACP"/>
</dbReference>
<dbReference type="CDD" id="cd19543">
    <property type="entry name" value="DCL_NRPS"/>
    <property type="match status" value="1"/>
</dbReference>
<gene>
    <name evidence="7" type="ORF">FNZ23_03250</name>
</gene>
<protein>
    <submittedName>
        <fullName evidence="7">Amino acid adenylation domain-containing protein</fullName>
    </submittedName>
</protein>
<dbReference type="FunFam" id="2.30.38.10:FF:000001">
    <property type="entry name" value="Non-ribosomal peptide synthetase PvdI"/>
    <property type="match status" value="1"/>
</dbReference>
<dbReference type="GO" id="GO:0008610">
    <property type="term" value="P:lipid biosynthetic process"/>
    <property type="evidence" value="ECO:0007669"/>
    <property type="project" value="UniProtKB-ARBA"/>
</dbReference>
<comment type="caution">
    <text evidence="7">The sequence shown here is derived from an EMBL/GenBank/DDBJ whole genome shotgun (WGS) entry which is preliminary data.</text>
</comment>
<dbReference type="Pfam" id="PF00550">
    <property type="entry name" value="PP-binding"/>
    <property type="match status" value="2"/>
</dbReference>
<dbReference type="InterPro" id="IPR001242">
    <property type="entry name" value="Condensation_dom"/>
</dbReference>
<keyword evidence="4" id="KW-0597">Phosphoprotein</keyword>
<dbReference type="InterPro" id="IPR020806">
    <property type="entry name" value="PKS_PP-bd"/>
</dbReference>
<dbReference type="GO" id="GO:0043041">
    <property type="term" value="P:amino acid activation for nonribosomal peptide biosynthetic process"/>
    <property type="evidence" value="ECO:0007669"/>
    <property type="project" value="TreeGrafter"/>
</dbReference>
<dbReference type="SUPFAM" id="SSF53474">
    <property type="entry name" value="alpha/beta-Hydrolases"/>
    <property type="match status" value="1"/>
</dbReference>
<dbReference type="GO" id="GO:0005829">
    <property type="term" value="C:cytosol"/>
    <property type="evidence" value="ECO:0007669"/>
    <property type="project" value="TreeGrafter"/>
</dbReference>
<evidence type="ECO:0000256" key="4">
    <source>
        <dbReference type="ARBA" id="ARBA00022553"/>
    </source>
</evidence>
<name>A0A553ZQD2_9ACTN</name>
<dbReference type="InterPro" id="IPR023213">
    <property type="entry name" value="CAT-like_dom_sf"/>
</dbReference>
<dbReference type="Proteomes" id="UP000320888">
    <property type="component" value="Unassembled WGS sequence"/>
</dbReference>
<keyword evidence="3" id="KW-0596">Phosphopantetheine</keyword>
<feature type="domain" description="Carrier" evidence="6">
    <location>
        <begin position="478"/>
        <end position="553"/>
    </location>
</feature>
<dbReference type="InterPro" id="IPR020845">
    <property type="entry name" value="AMP-binding_CS"/>
</dbReference>
<dbReference type="Gene3D" id="3.30.559.30">
    <property type="entry name" value="Nonribosomal peptide synthetase, condensation domain"/>
    <property type="match status" value="2"/>
</dbReference>
<sequence length="1870" mass="201588">MKASRLEDVLPLSPLQEGLLFHALSDEQGTDVYHTQLVMELEGLLDIERLRSAARALLRRHANLRAGFRQRKNGQPIQVILGQVPLPWADVDLTPLPPEERQQALETLLEEDRERRFVLSAAPVVRFTLVRLEERRHKLVLTSHHILIDGWSAPILQRELLTLYASHGDPSGLPAVTPYRTYLEWLARQDADAAKEAWRHALAELAGPTLVAAPDPQRALMLPEYHTTTLSEELTAALTGRARAHGLTVNTLLQGVWALVLAELTGRDDVVFGSVVSGRPPEIPGIETMVGLFINTVPVRVRLDPRASLADNLARLQGEQSLLLDHQHLRLGELQRLVGAGDLFDTALTVENYPGGGTAGTGADGLHVTGVSGKDAAHYPLRLIAGLLGSRLQVRLEYRPDLYRPRAAQALVAWIEALLRAAADDAGRMLAHLPRPTDEQRAAFPETVRAHEHKAAHETGADDADCGEAALATRTADTPLTPSEEILCGLFGALLGHDEVGVEDDFFALGGHSLSAIKLLSRVRTAFDVELPIRTLFEAPTVAALARRIGQAGQARPALTPGERPERVPLSFAQQRLWFMHRLEGPSATYNIPMPLRLTGPLDRAALAAALSDLTSRHESLRTVFPEADGVPYQHILDPEQARPQFESVESCNGTSARQLLDASRYAFDLTQEIPLRATLLRISEREHILLLLVHHIAGDGGSVAPLLRDLAEAYTARHADSAPAWTPLPVQYADYTLWQRQLLGSEDDQESLLAEQLAFWRKTLSGAPEQLVLPADRPRPAVPDHRGGTVEFALDAVTHQHLAELAKAADCTLFMVVQAGLATLLTRLGAGQDIPLGTAVAGRTDQALEDLAGFFVNTLVLRTDTSNDPTFRDLLRRVRETDLAAYAHQDVPFERLVEAVNPVRTAASHPLFQVMLTFQNNARPRLELPDVTVGFEGFGVGVAKFDLSFSIAETNGPDGRPAGLRGVIEYAEELFDPGTVRTLAERFARLLASAAVEPARPLSRLDLLSDAERRAVSDAWQGPPGSEAPATLPELFRRQVDRTPHAPAVEAADATLTYAELDARANRLAHHLIARGAGPERLVALALPRSAALVTAVLAVSKAGAAYLPLDPDYPRRRLDLTLADAAPDCVLTTAEFAGRLSAGEAAVVLLDDPATAAALEDGDGIAPAPALLPDHPAYVIYTSGSTGTPKGVVVPHSGLAGLAANHRSVHGAGEGSRVLQFVSPGFDVSVSELCMALLTGGCLVVADQVPVGGELAAFLAERRITHAHIPPAVLDSVPAAALPDLGTLITGGEACTPQLIDRWATGRRMVNGYGPTEMTVEVTCAVNDPEEDGPASIGRPHRDVRVHVLDDRLQPVPPGVPGELYLSGPGIARGYLHRPGATAASFVADPFGGPGSRMYRSGDLGRWREDGRLDFLGRVDDQVKLRGFRIEPGEIEAVLGRRAGVARAAVTVREDRPGDRRLVAYVMPEDPDGADLDAARLRADLAEELPAYMVPSAVVLLDALPLTPNGKLDHRALPAPEAGRGGGQGPRSAHEEVLCRLFAEVLGAERVGIDDNFFESGGHSLLASQLAGRIGRALGVEVPLRAVFEAPTPAMLLRRLYGDGDHTDGFGELLPLRTTGERRPLFCVHPVGGLGWCYSTLLPTLDADQPLYGLQNKGLAGGEPLTASFAELLTGYAEQIRSVQPTGPYRLLGYSMGGVLAHALAVGLEQQGESVELLVLLDSYPVEPGMKGELTKEQVLTDMFQAYARIHGDPDQVPADPAETRARVVDYMGRGASESRYFDDEQRGTVLDVLINNVTLVHPTELGVVTEDVLLVAATENVRPWADPQAWQPFTAGGFERYEIAATHEGLLAPEPAAEIGRILSKRL</sequence>
<dbReference type="FunFam" id="3.30.559.30:FF:000001">
    <property type="entry name" value="Non-ribosomal peptide synthetase"/>
    <property type="match status" value="1"/>
</dbReference>
<organism evidence="7 8">
    <name type="scientific">Streptomyces benahoarensis</name>
    <dbReference type="NCBI Taxonomy" id="2595054"/>
    <lineage>
        <taxon>Bacteria</taxon>
        <taxon>Bacillati</taxon>
        <taxon>Actinomycetota</taxon>
        <taxon>Actinomycetes</taxon>
        <taxon>Kitasatosporales</taxon>
        <taxon>Streptomycetaceae</taxon>
        <taxon>Streptomyces</taxon>
    </lineage>
</organism>
<dbReference type="Gene3D" id="3.40.50.1820">
    <property type="entry name" value="alpha/beta hydrolase"/>
    <property type="match status" value="1"/>
</dbReference>
<dbReference type="FunFam" id="1.10.1200.10:FF:000005">
    <property type="entry name" value="Nonribosomal peptide synthetase 1"/>
    <property type="match status" value="1"/>
</dbReference>
<dbReference type="InterPro" id="IPR045851">
    <property type="entry name" value="AMP-bd_C_sf"/>
</dbReference>
<dbReference type="GO" id="GO:0044550">
    <property type="term" value="P:secondary metabolite biosynthetic process"/>
    <property type="evidence" value="ECO:0007669"/>
    <property type="project" value="UniProtKB-ARBA"/>
</dbReference>
<dbReference type="Pfam" id="PF00975">
    <property type="entry name" value="Thioesterase"/>
    <property type="match status" value="1"/>
</dbReference>
<keyword evidence="8" id="KW-1185">Reference proteome</keyword>
<evidence type="ECO:0000256" key="2">
    <source>
        <dbReference type="ARBA" id="ARBA00006432"/>
    </source>
</evidence>
<dbReference type="PROSITE" id="PS00455">
    <property type="entry name" value="AMP_BINDING"/>
    <property type="match status" value="1"/>
</dbReference>
<dbReference type="Gene3D" id="3.30.300.30">
    <property type="match status" value="1"/>
</dbReference>
<dbReference type="CDD" id="cd19540">
    <property type="entry name" value="LCL_NRPS-like"/>
    <property type="match status" value="1"/>
</dbReference>
<comment type="cofactor">
    <cofactor evidence="1">
        <name>pantetheine 4'-phosphate</name>
        <dbReference type="ChEBI" id="CHEBI:47942"/>
    </cofactor>
</comment>
<dbReference type="Gene3D" id="2.30.38.10">
    <property type="entry name" value="Luciferase, Domain 3"/>
    <property type="match status" value="1"/>
</dbReference>
<dbReference type="Gene3D" id="3.40.50.980">
    <property type="match status" value="2"/>
</dbReference>
<dbReference type="SUPFAM" id="SSF47336">
    <property type="entry name" value="ACP-like"/>
    <property type="match status" value="2"/>
</dbReference>
<dbReference type="InterPro" id="IPR001031">
    <property type="entry name" value="Thioesterase"/>
</dbReference>
<dbReference type="FunFam" id="3.40.50.980:FF:000001">
    <property type="entry name" value="Non-ribosomal peptide synthetase"/>
    <property type="match status" value="1"/>
</dbReference>
<dbReference type="PROSITE" id="PS50075">
    <property type="entry name" value="CARRIER"/>
    <property type="match status" value="2"/>
</dbReference>
<dbReference type="Pfam" id="PF00501">
    <property type="entry name" value="AMP-binding"/>
    <property type="match status" value="1"/>
</dbReference>
<dbReference type="Pfam" id="PF13193">
    <property type="entry name" value="AMP-binding_C"/>
    <property type="match status" value="1"/>
</dbReference>
<dbReference type="Gene3D" id="1.10.1200.10">
    <property type="entry name" value="ACP-like"/>
    <property type="match status" value="1"/>
</dbReference>
<dbReference type="FunFam" id="3.30.300.30:FF:000010">
    <property type="entry name" value="Enterobactin synthetase component F"/>
    <property type="match status" value="1"/>
</dbReference>
<dbReference type="InterPro" id="IPR010071">
    <property type="entry name" value="AA_adenyl_dom"/>
</dbReference>
<dbReference type="FunFam" id="3.40.50.12780:FF:000012">
    <property type="entry name" value="Non-ribosomal peptide synthetase"/>
    <property type="match status" value="1"/>
</dbReference>